<protein>
    <submittedName>
        <fullName evidence="2">PE-PGRS family protein</fullName>
    </submittedName>
</protein>
<dbReference type="Proteomes" id="UP000664167">
    <property type="component" value="Unassembled WGS sequence"/>
</dbReference>
<comment type="caution">
    <text evidence="2">The sequence shown here is derived from an EMBL/GenBank/DDBJ whole genome shotgun (WGS) entry which is preliminary data.</text>
</comment>
<evidence type="ECO:0000256" key="1">
    <source>
        <dbReference type="SAM" id="MobiDB-lite"/>
    </source>
</evidence>
<sequence length="661" mass="73526">MTGGREELAEILGRAGLEEAGDRPIGNVLPPRAAWRPVAAYGAEPAAKVRSDLPGLVAELNAQWHRLATELGVVDEDGMFLIDVAGTRTGCTPRSWTRVRLTDGWDLAGVLGDRPGQPEFVTLSTDGDALLGATTEEYEVWFIAVDGVKQRQEEAARAAARETPEEREAAWASLFQGPKPTARLVRAWADGLASNPSAPDDLQLRLMGTGRYPHLLFGRHSTAFTDRAVDHPDWKVRARLAEFQPDLTPAQWTRLILGEQDERQRWLLTMVAADRRAELTGTAYEQLATDPSARIREETARLPGLPVPLLTGLAADPAPGVRSAACPRAWPHLAEPARQRLLTDTASKVRVEALLRFHQDHPMPRPVFDSEPLGERAVKTCRLEPGLAEHLAHHSDPTQRHHLARNPHLGPDLLAVLARDEDDSVRFAVSTRPGLTEEQRARVRINADPGIHYSALDWVTALHDDPEEMRRLAASSHFLVRRSVARAERLPPDVVELLARDEDRVVQLFLAESCDDAPADMLMRVWQWWTGSLSAPDRPHSHPNFPRTNLLGYADDPSPRIRRLALDDPESTPDLVDRLSRDPEQEVRYRAARDPRLSTASAVRLLDDSDSSIRWAAAQHLRLPARTLVRLLRDTDTAQDAARNPALPEAVMRRLLDHPEA</sequence>
<feature type="region of interest" description="Disordered" evidence="1">
    <location>
        <begin position="536"/>
        <end position="556"/>
    </location>
</feature>
<accession>A0A939F8F8</accession>
<proteinExistence type="predicted"/>
<dbReference type="Gene3D" id="1.25.10.10">
    <property type="entry name" value="Leucine-rich Repeat Variant"/>
    <property type="match status" value="2"/>
</dbReference>
<dbReference type="InterPro" id="IPR016024">
    <property type="entry name" value="ARM-type_fold"/>
</dbReference>
<gene>
    <name evidence="2" type="ORF">J0695_22465</name>
</gene>
<dbReference type="AlphaFoldDB" id="A0A939F8F8"/>
<dbReference type="RefSeq" id="WP_206963959.1">
    <property type="nucleotide sequence ID" value="NZ_BAAAJJ010000002.1"/>
</dbReference>
<dbReference type="EMBL" id="JAFLRJ010000213">
    <property type="protein sequence ID" value="MBO0514536.1"/>
    <property type="molecule type" value="Genomic_DNA"/>
</dbReference>
<evidence type="ECO:0000313" key="2">
    <source>
        <dbReference type="EMBL" id="MBO0514536.1"/>
    </source>
</evidence>
<dbReference type="InterPro" id="IPR011989">
    <property type="entry name" value="ARM-like"/>
</dbReference>
<name>A0A939F8F8_9ACTN</name>
<evidence type="ECO:0000313" key="3">
    <source>
        <dbReference type="Proteomes" id="UP000664167"/>
    </source>
</evidence>
<organism evidence="2 3">
    <name type="scientific">Streptomyces beijiangensis</name>
    <dbReference type="NCBI Taxonomy" id="163361"/>
    <lineage>
        <taxon>Bacteria</taxon>
        <taxon>Bacillati</taxon>
        <taxon>Actinomycetota</taxon>
        <taxon>Actinomycetes</taxon>
        <taxon>Kitasatosporales</taxon>
        <taxon>Streptomycetaceae</taxon>
        <taxon>Streptomyces</taxon>
    </lineage>
</organism>
<keyword evidence="3" id="KW-1185">Reference proteome</keyword>
<dbReference type="SUPFAM" id="SSF48371">
    <property type="entry name" value="ARM repeat"/>
    <property type="match status" value="2"/>
</dbReference>
<reference evidence="2" key="1">
    <citation type="submission" date="2021-03" db="EMBL/GenBank/DDBJ databases">
        <title>Streptomyces poriferae sp. nov., a novel marine sponge-derived Actinobacteria species with anti-MRSA activity.</title>
        <authorList>
            <person name="Sandoval-Powers M."/>
            <person name="Kralova S."/>
            <person name="Nguyen G.-S."/>
            <person name="Fawwal D."/>
            <person name="Degnes K."/>
            <person name="Klinkenberg G."/>
            <person name="Sletta H."/>
            <person name="Wentzel A."/>
            <person name="Liles M.R."/>
        </authorList>
    </citation>
    <scope>NUCLEOTIDE SEQUENCE</scope>
    <source>
        <strain evidence="2">DSM 41794</strain>
    </source>
</reference>